<gene>
    <name evidence="2" type="ORF">Sru01_12410</name>
</gene>
<evidence type="ECO:0000313" key="2">
    <source>
        <dbReference type="EMBL" id="GII76259.1"/>
    </source>
</evidence>
<dbReference type="RefSeq" id="WP_203982893.1">
    <property type="nucleotide sequence ID" value="NZ_BOOU01000014.1"/>
</dbReference>
<proteinExistence type="predicted"/>
<evidence type="ECO:0000256" key="1">
    <source>
        <dbReference type="SAM" id="MobiDB-lite"/>
    </source>
</evidence>
<dbReference type="AlphaFoldDB" id="A0A919UXV9"/>
<protein>
    <submittedName>
        <fullName evidence="2">Uncharacterized protein</fullName>
    </submittedName>
</protein>
<evidence type="ECO:0000313" key="3">
    <source>
        <dbReference type="Proteomes" id="UP000655287"/>
    </source>
</evidence>
<keyword evidence="3" id="KW-1185">Reference proteome</keyword>
<dbReference type="EMBL" id="BOOU01000014">
    <property type="protein sequence ID" value="GII76259.1"/>
    <property type="molecule type" value="Genomic_DNA"/>
</dbReference>
<dbReference type="Proteomes" id="UP000655287">
    <property type="component" value="Unassembled WGS sequence"/>
</dbReference>
<accession>A0A919UXV9</accession>
<organism evidence="2 3">
    <name type="scientific">Sphaerisporangium rufum</name>
    <dbReference type="NCBI Taxonomy" id="1381558"/>
    <lineage>
        <taxon>Bacteria</taxon>
        <taxon>Bacillati</taxon>
        <taxon>Actinomycetota</taxon>
        <taxon>Actinomycetes</taxon>
        <taxon>Streptosporangiales</taxon>
        <taxon>Streptosporangiaceae</taxon>
        <taxon>Sphaerisporangium</taxon>
    </lineage>
</organism>
<sequence>MERRNALRFLAGLGTPSAFGVSTEPLRHLLDTSIEHAHRSVTPPPAPPVISEPFTRRSPSRAGSGAPVL</sequence>
<name>A0A919UXV9_9ACTN</name>
<comment type="caution">
    <text evidence="2">The sequence shown here is derived from an EMBL/GenBank/DDBJ whole genome shotgun (WGS) entry which is preliminary data.</text>
</comment>
<feature type="region of interest" description="Disordered" evidence="1">
    <location>
        <begin position="37"/>
        <end position="69"/>
    </location>
</feature>
<reference evidence="2" key="1">
    <citation type="submission" date="2021-01" db="EMBL/GenBank/DDBJ databases">
        <title>Whole genome shotgun sequence of Sphaerisporangium rufum NBRC 109079.</title>
        <authorList>
            <person name="Komaki H."/>
            <person name="Tamura T."/>
        </authorList>
    </citation>
    <scope>NUCLEOTIDE SEQUENCE</scope>
    <source>
        <strain evidence="2">NBRC 109079</strain>
    </source>
</reference>